<dbReference type="AlphaFoldDB" id="A0A1E3SPF5"/>
<evidence type="ECO:0000259" key="1">
    <source>
        <dbReference type="Pfam" id="PF06974"/>
    </source>
</evidence>
<comment type="caution">
    <text evidence="2">The sequence shown here is derived from an EMBL/GenBank/DDBJ whole genome shotgun (WGS) entry which is preliminary data.</text>
</comment>
<dbReference type="Pfam" id="PF06974">
    <property type="entry name" value="WS_DGAT_C"/>
    <property type="match status" value="1"/>
</dbReference>
<protein>
    <recommendedName>
        <fullName evidence="1">O-acyltransferase WSD1 C-terminal domain-containing protein</fullName>
    </recommendedName>
</protein>
<reference evidence="3" key="1">
    <citation type="submission" date="2016-09" db="EMBL/GenBank/DDBJ databases">
        <authorList>
            <person name="Greninger A.L."/>
            <person name="Jerome K.R."/>
            <person name="Mcnair B."/>
            <person name="Wallis C."/>
            <person name="Fang F."/>
        </authorList>
    </citation>
    <scope>NUCLEOTIDE SEQUENCE [LARGE SCALE GENOMIC DNA]</scope>
    <source>
        <strain evidence="3">BC1_M4</strain>
    </source>
</reference>
<dbReference type="Proteomes" id="UP000094224">
    <property type="component" value="Unassembled WGS sequence"/>
</dbReference>
<dbReference type="InterPro" id="IPR009721">
    <property type="entry name" value="O-acyltransferase_WSD1_C"/>
</dbReference>
<name>A0A1E3SPF5_9MYCO</name>
<sequence>MSVALSSVVGPRERGHFVGAAVSEILPTGVLAPINSTVWSYVDQLGMTVLTDDQTLDGPPETTDAMTEPFAELRNAAGVSVTLGSKHGVQR</sequence>
<evidence type="ECO:0000313" key="3">
    <source>
        <dbReference type="Proteomes" id="UP000094224"/>
    </source>
</evidence>
<proteinExistence type="predicted"/>
<dbReference type="RefSeq" id="WP_069401905.1">
    <property type="nucleotide sequence ID" value="NZ_JACKTB010000007.1"/>
</dbReference>
<feature type="domain" description="O-acyltransferase WSD1 C-terminal" evidence="1">
    <location>
        <begin position="1"/>
        <end position="73"/>
    </location>
</feature>
<dbReference type="EMBL" id="MIHC01000037">
    <property type="protein sequence ID" value="ODR04020.1"/>
    <property type="molecule type" value="Genomic_DNA"/>
</dbReference>
<evidence type="ECO:0000313" key="2">
    <source>
        <dbReference type="EMBL" id="ODR04020.1"/>
    </source>
</evidence>
<gene>
    <name evidence="2" type="ORF">BHQ21_19355</name>
</gene>
<organism evidence="2 3">
    <name type="scientific">Mycobacterium sherrisii</name>
    <dbReference type="NCBI Taxonomy" id="243061"/>
    <lineage>
        <taxon>Bacteria</taxon>
        <taxon>Bacillati</taxon>
        <taxon>Actinomycetota</taxon>
        <taxon>Actinomycetes</taxon>
        <taxon>Mycobacteriales</taxon>
        <taxon>Mycobacteriaceae</taxon>
        <taxon>Mycobacterium</taxon>
        <taxon>Mycobacterium simiae complex</taxon>
    </lineage>
</organism>
<accession>A0A1E3SPF5</accession>
<keyword evidence="3" id="KW-1185">Reference proteome</keyword>